<dbReference type="AlphaFoldDB" id="A0A8T3BFN6"/>
<evidence type="ECO:0000313" key="2">
    <source>
        <dbReference type="Proteomes" id="UP000829196"/>
    </source>
</evidence>
<comment type="caution">
    <text evidence="1">The sequence shown here is derived from an EMBL/GenBank/DDBJ whole genome shotgun (WGS) entry which is preliminary data.</text>
</comment>
<sequence length="90" mass="10676">MKNLPSRCIITTHNPYECITCEAKERKIRTKIAKTNQIKITFELVKYKYNKGLQITKHSIIRTNKNCMIKQNIFQIINVKQICEMKISLF</sequence>
<dbReference type="SMR" id="A0A8T3BFN6"/>
<proteinExistence type="predicted"/>
<organism evidence="1 2">
    <name type="scientific">Dendrobium nobile</name>
    <name type="common">Orchid</name>
    <dbReference type="NCBI Taxonomy" id="94219"/>
    <lineage>
        <taxon>Eukaryota</taxon>
        <taxon>Viridiplantae</taxon>
        <taxon>Streptophyta</taxon>
        <taxon>Embryophyta</taxon>
        <taxon>Tracheophyta</taxon>
        <taxon>Spermatophyta</taxon>
        <taxon>Magnoliopsida</taxon>
        <taxon>Liliopsida</taxon>
        <taxon>Asparagales</taxon>
        <taxon>Orchidaceae</taxon>
        <taxon>Epidendroideae</taxon>
        <taxon>Malaxideae</taxon>
        <taxon>Dendrobiinae</taxon>
        <taxon>Dendrobium</taxon>
    </lineage>
</organism>
<gene>
    <name evidence="1" type="ORF">KFK09_011665</name>
</gene>
<evidence type="ECO:0000313" key="1">
    <source>
        <dbReference type="EMBL" id="KAI0511047.1"/>
    </source>
</evidence>
<keyword evidence="2" id="KW-1185">Reference proteome</keyword>
<name>A0A8T3BFN6_DENNO</name>
<protein>
    <submittedName>
        <fullName evidence="1">Uncharacterized protein</fullName>
    </submittedName>
</protein>
<dbReference type="EMBL" id="JAGYWB010000009">
    <property type="protein sequence ID" value="KAI0511047.1"/>
    <property type="molecule type" value="Genomic_DNA"/>
</dbReference>
<accession>A0A8T3BFN6</accession>
<dbReference type="Proteomes" id="UP000829196">
    <property type="component" value="Unassembled WGS sequence"/>
</dbReference>
<reference evidence="1" key="1">
    <citation type="journal article" date="2022" name="Front. Genet.">
        <title>Chromosome-Scale Assembly of the Dendrobium nobile Genome Provides Insights Into the Molecular Mechanism of the Biosynthesis of the Medicinal Active Ingredient of Dendrobium.</title>
        <authorList>
            <person name="Xu Q."/>
            <person name="Niu S.-C."/>
            <person name="Li K.-L."/>
            <person name="Zheng P.-J."/>
            <person name="Zhang X.-J."/>
            <person name="Jia Y."/>
            <person name="Liu Y."/>
            <person name="Niu Y.-X."/>
            <person name="Yu L.-H."/>
            <person name="Chen D.-F."/>
            <person name="Zhang G.-Q."/>
        </authorList>
    </citation>
    <scope>NUCLEOTIDE SEQUENCE</scope>
    <source>
        <tissue evidence="1">Leaf</tissue>
    </source>
</reference>